<feature type="domain" description="Phage tail collar" evidence="1">
    <location>
        <begin position="114"/>
        <end position="140"/>
    </location>
</feature>
<accession>A0A847RWM9</accession>
<gene>
    <name evidence="2" type="ORF">HF682_03415</name>
</gene>
<dbReference type="InterPro" id="IPR037053">
    <property type="entry name" value="Phage_tail_collar_dom_sf"/>
</dbReference>
<keyword evidence="3" id="KW-1185">Reference proteome</keyword>
<evidence type="ECO:0000259" key="1">
    <source>
        <dbReference type="Pfam" id="PF07484"/>
    </source>
</evidence>
<dbReference type="SUPFAM" id="SSF88874">
    <property type="entry name" value="Receptor-binding domain of short tail fibre protein gp12"/>
    <property type="match status" value="1"/>
</dbReference>
<name>A0A847RWM9_9NEIS</name>
<dbReference type="Pfam" id="PF07484">
    <property type="entry name" value="Collar"/>
    <property type="match status" value="2"/>
</dbReference>
<evidence type="ECO:0000313" key="3">
    <source>
        <dbReference type="Proteomes" id="UP000587991"/>
    </source>
</evidence>
<evidence type="ECO:0000313" key="2">
    <source>
        <dbReference type="EMBL" id="NLR74201.1"/>
    </source>
</evidence>
<dbReference type="EMBL" id="JABAIM010000001">
    <property type="protein sequence ID" value="NLR74201.1"/>
    <property type="molecule type" value="Genomic_DNA"/>
</dbReference>
<reference evidence="2 3" key="1">
    <citation type="submission" date="2020-04" db="EMBL/GenBank/DDBJ databases">
        <title>Draft genome of Leeia sp. IMCC25680.</title>
        <authorList>
            <person name="Song J."/>
            <person name="Cho J.-C."/>
        </authorList>
    </citation>
    <scope>NUCLEOTIDE SEQUENCE [LARGE SCALE GENOMIC DNA]</scope>
    <source>
        <strain evidence="2 3">IMCC25680</strain>
    </source>
</reference>
<feature type="domain" description="Phage tail collar" evidence="1">
    <location>
        <begin position="4"/>
        <end position="33"/>
    </location>
</feature>
<organism evidence="2 3">
    <name type="scientific">Leeia aquatica</name>
    <dbReference type="NCBI Taxonomy" id="2725557"/>
    <lineage>
        <taxon>Bacteria</taxon>
        <taxon>Pseudomonadati</taxon>
        <taxon>Pseudomonadota</taxon>
        <taxon>Betaproteobacteria</taxon>
        <taxon>Neisseriales</taxon>
        <taxon>Leeiaceae</taxon>
        <taxon>Leeia</taxon>
    </lineage>
</organism>
<dbReference type="InterPro" id="IPR011083">
    <property type="entry name" value="Phage_tail_collar_dom"/>
</dbReference>
<dbReference type="Proteomes" id="UP000587991">
    <property type="component" value="Unassembled WGS sequence"/>
</dbReference>
<dbReference type="Gene3D" id="2.40.30.20">
    <property type="match status" value="1"/>
</dbReference>
<dbReference type="Gene3D" id="3.90.1340.10">
    <property type="entry name" value="Phage tail collar domain"/>
    <property type="match status" value="1"/>
</dbReference>
<dbReference type="AlphaFoldDB" id="A0A847RWM9"/>
<proteinExistence type="predicted"/>
<dbReference type="InterPro" id="IPR023366">
    <property type="entry name" value="ATP_synth_asu-like_sf"/>
</dbReference>
<sequence>MIHVAQNTPPAGYLKANGAEVSRSTYAALFAALVASAGFTPQTFTVNIANPAIFTKPAHGFTGGERLRLSTTGALPSGLNSTTDYFVEKIDANTFYLSSGGGRIVTSGTQSGTHSYLQSWFGLGDGTTTFNLPDLRGEFMRGWDDGRGVDVGRAMGTGQAGSEIAVVDNPNGIIPLTSVANHDGTSSYDTSYSINISAAAGRFMAYKRVRPRNVALLACIKF</sequence>
<comment type="caution">
    <text evidence="2">The sequence shown here is derived from an EMBL/GenBank/DDBJ whole genome shotgun (WGS) entry which is preliminary data.</text>
</comment>
<protein>
    <recommendedName>
        <fullName evidence="1">Phage tail collar domain-containing protein</fullName>
    </recommendedName>
</protein>